<dbReference type="EMBL" id="VSSQ01033374">
    <property type="protein sequence ID" value="MPM84947.1"/>
    <property type="molecule type" value="Genomic_DNA"/>
</dbReference>
<gene>
    <name evidence="1" type="ORF">SDC9_132023</name>
</gene>
<proteinExistence type="predicted"/>
<evidence type="ECO:0000313" key="1">
    <source>
        <dbReference type="EMBL" id="MPM84947.1"/>
    </source>
</evidence>
<sequence>MTITPRQLVIPAAGTASFNYVINVPKETTLCGSYWSLIMVEPIDQILLQPPIDADGNMAFGVMTVFKYAIQMITDIGNTGVRDIEFADKKLINAGGVSVLALDIANKGERVIRPVVWAELYDEQGNHAGRFEGGRRWIYPGSSCRFEIPFKDVKAGQYKTLIIADGGEEEAFGAQYALILK</sequence>
<comment type="caution">
    <text evidence="1">The sequence shown here is derived from an EMBL/GenBank/DDBJ whole genome shotgun (WGS) entry which is preliminary data.</text>
</comment>
<accession>A0A645D6Z7</accession>
<name>A0A645D6Z7_9ZZZZ</name>
<protein>
    <submittedName>
        <fullName evidence="1">Uncharacterized protein</fullName>
    </submittedName>
</protein>
<reference evidence="1" key="1">
    <citation type="submission" date="2019-08" db="EMBL/GenBank/DDBJ databases">
        <authorList>
            <person name="Kucharzyk K."/>
            <person name="Murdoch R.W."/>
            <person name="Higgins S."/>
            <person name="Loffler F."/>
        </authorList>
    </citation>
    <scope>NUCLEOTIDE SEQUENCE</scope>
</reference>
<dbReference type="AlphaFoldDB" id="A0A645D6Z7"/>
<organism evidence="1">
    <name type="scientific">bioreactor metagenome</name>
    <dbReference type="NCBI Taxonomy" id="1076179"/>
    <lineage>
        <taxon>unclassified sequences</taxon>
        <taxon>metagenomes</taxon>
        <taxon>ecological metagenomes</taxon>
    </lineage>
</organism>